<feature type="compositionally biased region" description="Pro residues" evidence="2">
    <location>
        <begin position="405"/>
        <end position="428"/>
    </location>
</feature>
<dbReference type="InterPro" id="IPR039780">
    <property type="entry name" value="Mot2"/>
</dbReference>
<evidence type="ECO:0000313" key="5">
    <source>
        <dbReference type="Proteomes" id="UP000007431"/>
    </source>
</evidence>
<dbReference type="STRING" id="578458.D8PTE8"/>
<feature type="compositionally biased region" description="Basic and acidic residues" evidence="2">
    <location>
        <begin position="959"/>
        <end position="985"/>
    </location>
</feature>
<dbReference type="OMA" id="GQPFNDP"/>
<protein>
    <submittedName>
        <fullName evidence="4">Expressed protein</fullName>
    </submittedName>
</protein>
<dbReference type="Proteomes" id="UP000007431">
    <property type="component" value="Unassembled WGS sequence"/>
</dbReference>
<feature type="compositionally biased region" description="Low complexity" evidence="2">
    <location>
        <begin position="291"/>
        <end position="313"/>
    </location>
</feature>
<feature type="domain" description="RNA recognition motif" evidence="3">
    <location>
        <begin position="90"/>
        <end position="174"/>
    </location>
</feature>
<feature type="region of interest" description="Disordered" evidence="2">
    <location>
        <begin position="817"/>
        <end position="1059"/>
    </location>
</feature>
<dbReference type="Pfam" id="PF14570">
    <property type="entry name" value="zf-RING_4"/>
    <property type="match status" value="1"/>
</dbReference>
<proteinExistence type="predicted"/>
<dbReference type="EMBL" id="GL377303">
    <property type="protein sequence ID" value="EFJ01304.1"/>
    <property type="molecule type" value="Genomic_DNA"/>
</dbReference>
<dbReference type="InParanoid" id="D8PTE8"/>
<feature type="region of interest" description="Disordered" evidence="2">
    <location>
        <begin position="565"/>
        <end position="641"/>
    </location>
</feature>
<organism evidence="5">
    <name type="scientific">Schizophyllum commune (strain H4-8 / FGSC 9210)</name>
    <name type="common">Split gill fungus</name>
    <dbReference type="NCBI Taxonomy" id="578458"/>
    <lineage>
        <taxon>Eukaryota</taxon>
        <taxon>Fungi</taxon>
        <taxon>Dikarya</taxon>
        <taxon>Basidiomycota</taxon>
        <taxon>Agaricomycotina</taxon>
        <taxon>Agaricomycetes</taxon>
        <taxon>Agaricomycetidae</taxon>
        <taxon>Agaricales</taxon>
        <taxon>Schizophyllaceae</taxon>
        <taxon>Schizophyllum</taxon>
    </lineage>
</organism>
<dbReference type="eggNOG" id="KOG2068">
    <property type="taxonomic scope" value="Eukaryota"/>
</dbReference>
<feature type="compositionally biased region" description="Basic and acidic residues" evidence="2">
    <location>
        <begin position="219"/>
        <end position="232"/>
    </location>
</feature>
<feature type="compositionally biased region" description="Low complexity" evidence="2">
    <location>
        <begin position="394"/>
        <end position="404"/>
    </location>
</feature>
<feature type="region of interest" description="Disordered" evidence="2">
    <location>
        <begin position="718"/>
        <end position="741"/>
    </location>
</feature>
<dbReference type="SMART" id="SM00361">
    <property type="entry name" value="RRM_1"/>
    <property type="match status" value="1"/>
</dbReference>
<dbReference type="GO" id="GO:0003676">
    <property type="term" value="F:nucleic acid binding"/>
    <property type="evidence" value="ECO:0007669"/>
    <property type="project" value="InterPro"/>
</dbReference>
<dbReference type="SUPFAM" id="SSF54928">
    <property type="entry name" value="RNA-binding domain, RBD"/>
    <property type="match status" value="1"/>
</dbReference>
<dbReference type="InterPro" id="IPR035979">
    <property type="entry name" value="RBD_domain_sf"/>
</dbReference>
<feature type="compositionally biased region" description="Low complexity" evidence="2">
    <location>
        <begin position="817"/>
        <end position="840"/>
    </location>
</feature>
<dbReference type="SUPFAM" id="SSF57850">
    <property type="entry name" value="RING/U-box"/>
    <property type="match status" value="1"/>
</dbReference>
<dbReference type="InterPro" id="IPR003954">
    <property type="entry name" value="RRM_euk-type"/>
</dbReference>
<dbReference type="PANTHER" id="PTHR12603:SF0">
    <property type="entry name" value="CCR4-NOT TRANSCRIPTION COMPLEX SUBUNIT 4"/>
    <property type="match status" value="1"/>
</dbReference>
<feature type="compositionally biased region" description="Basic and acidic residues" evidence="2">
    <location>
        <begin position="345"/>
        <end position="355"/>
    </location>
</feature>
<dbReference type="CDD" id="cd16618">
    <property type="entry name" value="mRING-HC-C4C4_CNOT4"/>
    <property type="match status" value="1"/>
</dbReference>
<evidence type="ECO:0000256" key="1">
    <source>
        <dbReference type="SAM" id="Coils"/>
    </source>
</evidence>
<feature type="region of interest" description="Disordered" evidence="2">
    <location>
        <begin position="661"/>
        <end position="696"/>
    </location>
</feature>
<feature type="compositionally biased region" description="Low complexity" evidence="2">
    <location>
        <begin position="267"/>
        <end position="281"/>
    </location>
</feature>
<dbReference type="VEuPathDB" id="FungiDB:SCHCODRAFT_02560302"/>
<feature type="compositionally biased region" description="Polar residues" evidence="2">
    <location>
        <begin position="322"/>
        <end position="341"/>
    </location>
</feature>
<dbReference type="InterPro" id="IPR039515">
    <property type="entry name" value="NOT4_mRING-HC-C4C4"/>
</dbReference>
<feature type="coiled-coil region" evidence="1">
    <location>
        <begin position="1274"/>
        <end position="1301"/>
    </location>
</feature>
<dbReference type="GO" id="GO:0030014">
    <property type="term" value="C:CCR4-NOT complex"/>
    <property type="evidence" value="ECO:0007669"/>
    <property type="project" value="InterPro"/>
</dbReference>
<dbReference type="Gene3D" id="3.30.70.330">
    <property type="match status" value="1"/>
</dbReference>
<keyword evidence="1" id="KW-0175">Coiled coil</keyword>
<keyword evidence="5" id="KW-1185">Reference proteome</keyword>
<feature type="compositionally biased region" description="Low complexity" evidence="2">
    <location>
        <begin position="682"/>
        <end position="696"/>
    </location>
</feature>
<feature type="compositionally biased region" description="Basic and acidic residues" evidence="2">
    <location>
        <begin position="842"/>
        <end position="949"/>
    </location>
</feature>
<evidence type="ECO:0000313" key="4">
    <source>
        <dbReference type="EMBL" id="EFJ01304.1"/>
    </source>
</evidence>
<accession>D8PTE8</accession>
<dbReference type="GO" id="GO:0016567">
    <property type="term" value="P:protein ubiquitination"/>
    <property type="evidence" value="ECO:0007669"/>
    <property type="project" value="TreeGrafter"/>
</dbReference>
<name>D8PTE8_SCHCM</name>
<dbReference type="GO" id="GO:0004842">
    <property type="term" value="F:ubiquitin-protein transferase activity"/>
    <property type="evidence" value="ECO:0007669"/>
    <property type="project" value="InterPro"/>
</dbReference>
<dbReference type="Gene3D" id="3.30.40.10">
    <property type="entry name" value="Zinc/RING finger domain, C3HC4 (zinc finger)"/>
    <property type="match status" value="1"/>
</dbReference>
<dbReference type="PANTHER" id="PTHR12603">
    <property type="entry name" value="CCR4-NOT TRANSCRIPTION COMPLEX RELATED"/>
    <property type="match status" value="1"/>
</dbReference>
<reference evidence="4 5" key="1">
    <citation type="journal article" date="2010" name="Nat. Biotechnol.">
        <title>Genome sequence of the model mushroom Schizophyllum commune.</title>
        <authorList>
            <person name="Ohm R.A."/>
            <person name="de Jong J.F."/>
            <person name="Lugones L.G."/>
            <person name="Aerts A."/>
            <person name="Kothe E."/>
            <person name="Stajich J.E."/>
            <person name="de Vries R.P."/>
            <person name="Record E."/>
            <person name="Levasseur A."/>
            <person name="Baker S.E."/>
            <person name="Bartholomew K.A."/>
            <person name="Coutinho P.M."/>
            <person name="Erdmann S."/>
            <person name="Fowler T.J."/>
            <person name="Gathman A.C."/>
            <person name="Lombard V."/>
            <person name="Henrissat B."/>
            <person name="Knabe N."/>
            <person name="Kuees U."/>
            <person name="Lilly W.W."/>
            <person name="Lindquist E."/>
            <person name="Lucas S."/>
            <person name="Magnuson J.K."/>
            <person name="Piumi F."/>
            <person name="Raudaskoski M."/>
            <person name="Salamov A."/>
            <person name="Schmutz J."/>
            <person name="Schwarze F.W.M.R."/>
            <person name="vanKuyk P.A."/>
            <person name="Horton J.S."/>
            <person name="Grigoriev I.V."/>
            <person name="Woesten H.A.B."/>
        </authorList>
    </citation>
    <scope>NUCLEOTIDE SEQUENCE [LARGE SCALE GENOMIC DNA]</scope>
    <source>
        <strain evidence="5">H4-8 / FGSC 9210</strain>
    </source>
</reference>
<feature type="compositionally biased region" description="Polar residues" evidence="2">
    <location>
        <begin position="571"/>
        <end position="584"/>
    </location>
</feature>
<feature type="region of interest" description="Disordered" evidence="2">
    <location>
        <begin position="219"/>
        <end position="446"/>
    </location>
</feature>
<evidence type="ECO:0000259" key="3">
    <source>
        <dbReference type="SMART" id="SM00361"/>
    </source>
</evidence>
<evidence type="ECO:0000256" key="2">
    <source>
        <dbReference type="SAM" id="MobiDB-lite"/>
    </source>
</evidence>
<gene>
    <name evidence="4" type="ORF">SCHCODRAFT_14572</name>
</gene>
<feature type="compositionally biased region" description="Low complexity" evidence="2">
    <location>
        <begin position="356"/>
        <end position="380"/>
    </location>
</feature>
<dbReference type="HOGENOM" id="CLU_262554_0_0_1"/>
<sequence>MDISDLNFKPCVCGYQICRFCWHHIKENLNKRCPACRRVYTDEGVEFKPLAASDHKRLTQQKKQRERERKDLEALGRRHLANVRVVQRNVVYVVGIGPRFAKEELIPTLRSSEYFGQYGKISKILLVKRTPSGGRAPVVGLYVTYHRREDAARAIAAVDGAPSPGGGKEVMRASYGTTKYCMSFLRGATCTDHACMNLHEWGDEKDCFTKEDLTTLKHTMKATESRSRKPDQVDTGGLPRAAAWGSKPAVTPAPIPTLSNRDSPTPAAAAAMAAAASTSSHRATRRGARGRGTSAKEATKEPTPTSSSTATETRPGRKASKAMSTTSSRPQTPVQVYQTPTAPAAEDKATKKVKESSPGPSHSPAPSSSAAPESEQGSAPTDARPPSPPKEAPAEPSALPQTVPDVPPGLPAVPPGLSAPPGLPSPRPPRPDTASPQTPLLAPQTGYTVSNAARALIDDVRFRRDMAFAPVAAFPDFDRTLEALKPSESGGFSFTFDPKLAEQTEDFELPTLEMEAEMPFHGSYLDAFPALRTGASPSFMGPPGLAYPHNPSRAIYDPLAIRPPMTATPMERQSTGGSSYTGSFNPFADGGDSSPRRSNSSALDDDSVRKVSRFGFARGRQSSSTNSPLHAPSPLSAANSESPILRGASADLSQQQQQWAAMQARHDMGYGTTPAVPSPLVQQAQPQQYAQQQHAQMGRFQPFDTNLSEAQLRDFIQSSRNRDVAPPPGMRNGNAAQGPMYKSQAFNDPAIMTARFASPAPRSDYSQSSLAFGPPPGLSFPPVNVQNTPANVMEAANSHEPPPPTLDPTDFPELASTTATQAAPPQDKAAATPPETAAEPVLDAKAEKKAAKKAAAAERAAERQRIAQEKAAVKAAEKARVAAEKEKAAAEKAKKEQEEKGRLEQEKAAKAAERERARAEKEQQAKLERDRQAQVQKEREAQAEKERAAKAKKAAADAAKAEAKAKSQAEKDKAKANVEAAKPKPEPAQSSVAEVHAPILSKKPKKNKPVVTPRPVKANRDNSEQGANDDASVPSHSHLPSKDSVATSMSSDSRAESVERDLPVTIQDLMDDIHLWRPELDLPTHPFFDMSKINPTAKMPSEYAPLVRALSALSSAGESGVSLPSGVPPDSINGAVESFKTLLDTLTQTIGDLLKLLPRATWDDNTSFDGVLRDMLKGDDFADDAGGDDPETDDEVGTLTSALERRARWMEIQLSKLEELHRDINTAAVRAVLAFNRKGYDLRRGNGASVSDMLREFDTLGYAEENGKLRPLRADELEKKAAVAKEAAQVAEADLREMMEKMQALKPFYDYEL</sequence>
<dbReference type="InterPro" id="IPR012677">
    <property type="entry name" value="Nucleotide-bd_a/b_plait_sf"/>
</dbReference>
<dbReference type="InterPro" id="IPR013083">
    <property type="entry name" value="Znf_RING/FYVE/PHD"/>
</dbReference>
<feature type="region of interest" description="Disordered" evidence="2">
    <location>
        <begin position="759"/>
        <end position="786"/>
    </location>
</feature>